<gene>
    <name evidence="1" type="ORF">OSB1V03_LOCUS5095</name>
</gene>
<reference evidence="1" key="1">
    <citation type="submission" date="2020-11" db="EMBL/GenBank/DDBJ databases">
        <authorList>
            <person name="Tran Van P."/>
        </authorList>
    </citation>
    <scope>NUCLEOTIDE SEQUENCE</scope>
</reference>
<protein>
    <submittedName>
        <fullName evidence="1">Uncharacterized protein</fullName>
    </submittedName>
</protein>
<accession>A0A7R9KM76</accession>
<proteinExistence type="predicted"/>
<name>A0A7R9KM76_9ACAR</name>
<evidence type="ECO:0000313" key="1">
    <source>
        <dbReference type="EMBL" id="CAD7624654.1"/>
    </source>
</evidence>
<dbReference type="AlphaFoldDB" id="A0A7R9KM76"/>
<dbReference type="Proteomes" id="UP000759131">
    <property type="component" value="Unassembled WGS sequence"/>
</dbReference>
<sequence length="29" mass="3335">MFTIAWIRTIGSLVLPANGDADRHYRRFG</sequence>
<keyword evidence="2" id="KW-1185">Reference proteome</keyword>
<organism evidence="1">
    <name type="scientific">Medioppia subpectinata</name>
    <dbReference type="NCBI Taxonomy" id="1979941"/>
    <lineage>
        <taxon>Eukaryota</taxon>
        <taxon>Metazoa</taxon>
        <taxon>Ecdysozoa</taxon>
        <taxon>Arthropoda</taxon>
        <taxon>Chelicerata</taxon>
        <taxon>Arachnida</taxon>
        <taxon>Acari</taxon>
        <taxon>Acariformes</taxon>
        <taxon>Sarcoptiformes</taxon>
        <taxon>Oribatida</taxon>
        <taxon>Brachypylina</taxon>
        <taxon>Oppioidea</taxon>
        <taxon>Oppiidae</taxon>
        <taxon>Medioppia</taxon>
    </lineage>
</organism>
<dbReference type="EMBL" id="OC857046">
    <property type="protein sequence ID" value="CAD7624654.1"/>
    <property type="molecule type" value="Genomic_DNA"/>
</dbReference>
<dbReference type="EMBL" id="CAJPIZ010002471">
    <property type="protein sequence ID" value="CAG2105084.1"/>
    <property type="molecule type" value="Genomic_DNA"/>
</dbReference>
<evidence type="ECO:0000313" key="2">
    <source>
        <dbReference type="Proteomes" id="UP000759131"/>
    </source>
</evidence>